<dbReference type="InterPro" id="IPR016024">
    <property type="entry name" value="ARM-type_fold"/>
</dbReference>
<dbReference type="InterPro" id="IPR013918">
    <property type="entry name" value="Nucleotide_exch_fac_Fes1"/>
</dbReference>
<dbReference type="PANTHER" id="PTHR19316:SF18">
    <property type="entry name" value="HSP70-BINDING PROTEIN 1"/>
    <property type="match status" value="1"/>
</dbReference>
<reference evidence="5 6" key="1">
    <citation type="submission" date="2018-06" db="EMBL/GenBank/DDBJ databases">
        <title>A transcriptomic atlas of mushroom development highlights an independent origin of complex multicellularity.</title>
        <authorList>
            <consortium name="DOE Joint Genome Institute"/>
            <person name="Krizsan K."/>
            <person name="Almasi E."/>
            <person name="Merenyi Z."/>
            <person name="Sahu N."/>
            <person name="Viragh M."/>
            <person name="Koszo T."/>
            <person name="Mondo S."/>
            <person name="Kiss B."/>
            <person name="Balint B."/>
            <person name="Kues U."/>
            <person name="Barry K."/>
            <person name="Hegedus J.C."/>
            <person name="Henrissat B."/>
            <person name="Johnson J."/>
            <person name="Lipzen A."/>
            <person name="Ohm R."/>
            <person name="Nagy I."/>
            <person name="Pangilinan J."/>
            <person name="Yan J."/>
            <person name="Xiong Y."/>
            <person name="Grigoriev I.V."/>
            <person name="Hibbett D.S."/>
            <person name="Nagy L.G."/>
        </authorList>
    </citation>
    <scope>NUCLEOTIDE SEQUENCE [LARGE SCALE GENOMIC DNA]</scope>
    <source>
        <strain evidence="5 6">SZMC22713</strain>
    </source>
</reference>
<keyword evidence="2" id="KW-0677">Repeat</keyword>
<dbReference type="Proteomes" id="UP000294933">
    <property type="component" value="Unassembled WGS sequence"/>
</dbReference>
<dbReference type="STRING" id="50990.A0A4Y7QI61"/>
<evidence type="ECO:0000256" key="1">
    <source>
        <dbReference type="ARBA" id="ARBA00011045"/>
    </source>
</evidence>
<dbReference type="VEuPathDB" id="FungiDB:BD410DRAFT_782867"/>
<keyword evidence="6" id="KW-1185">Reference proteome</keyword>
<comment type="similarity">
    <text evidence="1">Belongs to the FES1 family.</text>
</comment>
<organism evidence="5 6">
    <name type="scientific">Rickenella mellea</name>
    <dbReference type="NCBI Taxonomy" id="50990"/>
    <lineage>
        <taxon>Eukaryota</taxon>
        <taxon>Fungi</taxon>
        <taxon>Dikarya</taxon>
        <taxon>Basidiomycota</taxon>
        <taxon>Agaricomycotina</taxon>
        <taxon>Agaricomycetes</taxon>
        <taxon>Hymenochaetales</taxon>
        <taxon>Rickenellaceae</taxon>
        <taxon>Rickenella</taxon>
    </lineage>
</organism>
<dbReference type="AlphaFoldDB" id="A0A4Y7QI61"/>
<dbReference type="GO" id="GO:0005783">
    <property type="term" value="C:endoplasmic reticulum"/>
    <property type="evidence" value="ECO:0007669"/>
    <property type="project" value="TreeGrafter"/>
</dbReference>
<dbReference type="EMBL" id="ML170160">
    <property type="protein sequence ID" value="TDL26802.1"/>
    <property type="molecule type" value="Genomic_DNA"/>
</dbReference>
<name>A0A4Y7QI61_9AGAM</name>
<proteinExistence type="inferred from homology"/>
<accession>A0A4Y7QI61</accession>
<sequence>MQSLLRWGIENSPQDPIVPPPVPRQDIDPGIIDHILGKPDAELMKEALAIAKDESKSEDDRMTALDNFEMLIEQIDNANNISALNMWPQIHKLLGSDSDVIKANTLWIIGTAVQNNPAAQKACLSFPSDPLSVILSILSSSSESGATRSKAAYALSGLLKHNAEAVRSLEKANGWNTFKQALHDSDITVRRKIAFLLNTLLLPSTISSSPSSSSGAARIHGDTHEQPTADPQAIHPNSHGGMTPGSCETSTMASEAMEKFGVIDSAIDALVNPTPHGTDGEHEGDADLSEKLVRLLFTYLTNGPNGHLDRDKRFDALRWLKENLDNGEHWDLGQGEVKELERMLS</sequence>
<gene>
    <name evidence="5" type="ORF">BD410DRAFT_782867</name>
</gene>
<dbReference type="OrthoDB" id="10250458at2759"/>
<dbReference type="SUPFAM" id="SSF48371">
    <property type="entry name" value="ARM repeat"/>
    <property type="match status" value="1"/>
</dbReference>
<dbReference type="Gene3D" id="1.25.10.10">
    <property type="entry name" value="Leucine-rich Repeat Variant"/>
    <property type="match status" value="1"/>
</dbReference>
<feature type="domain" description="Nucleotide exchange factor Fes1" evidence="4">
    <location>
        <begin position="1"/>
        <end position="81"/>
    </location>
</feature>
<dbReference type="Pfam" id="PF08609">
    <property type="entry name" value="Fes1"/>
    <property type="match status" value="1"/>
</dbReference>
<evidence type="ECO:0000313" key="6">
    <source>
        <dbReference type="Proteomes" id="UP000294933"/>
    </source>
</evidence>
<evidence type="ECO:0000259" key="4">
    <source>
        <dbReference type="Pfam" id="PF08609"/>
    </source>
</evidence>
<protein>
    <submittedName>
        <fullName evidence="5">Fes1-domain-containing protein</fullName>
    </submittedName>
</protein>
<dbReference type="InterPro" id="IPR050693">
    <property type="entry name" value="Hsp70_NEF-Inhibitors"/>
</dbReference>
<evidence type="ECO:0000256" key="3">
    <source>
        <dbReference type="SAM" id="MobiDB-lite"/>
    </source>
</evidence>
<feature type="region of interest" description="Disordered" evidence="3">
    <location>
        <begin position="206"/>
        <end position="249"/>
    </location>
</feature>
<evidence type="ECO:0000313" key="5">
    <source>
        <dbReference type="EMBL" id="TDL26802.1"/>
    </source>
</evidence>
<evidence type="ECO:0000256" key="2">
    <source>
        <dbReference type="ARBA" id="ARBA00022737"/>
    </source>
</evidence>
<dbReference type="InterPro" id="IPR011989">
    <property type="entry name" value="ARM-like"/>
</dbReference>
<dbReference type="GO" id="GO:0000774">
    <property type="term" value="F:adenyl-nucleotide exchange factor activity"/>
    <property type="evidence" value="ECO:0007669"/>
    <property type="project" value="TreeGrafter"/>
</dbReference>
<feature type="region of interest" description="Disordered" evidence="3">
    <location>
        <begin position="1"/>
        <end position="24"/>
    </location>
</feature>
<dbReference type="PANTHER" id="PTHR19316">
    <property type="entry name" value="PROTEIN FOLDING REGULATOR"/>
    <property type="match status" value="1"/>
</dbReference>